<dbReference type="InterPro" id="IPR036291">
    <property type="entry name" value="NAD(P)-bd_dom_sf"/>
</dbReference>
<dbReference type="Gene3D" id="3.40.50.720">
    <property type="entry name" value="NAD(P)-binding Rossmann-like Domain"/>
    <property type="match status" value="1"/>
</dbReference>
<comment type="caution">
    <text evidence="2">The sequence shown here is derived from an EMBL/GenBank/DDBJ whole genome shotgun (WGS) entry which is preliminary data.</text>
</comment>
<dbReference type="SUPFAM" id="SSF51735">
    <property type="entry name" value="NAD(P)-binding Rossmann-fold domains"/>
    <property type="match status" value="1"/>
</dbReference>
<dbReference type="AlphaFoldDB" id="A0AAW0BG72"/>
<evidence type="ECO:0000256" key="1">
    <source>
        <dbReference type="ARBA" id="ARBA00023002"/>
    </source>
</evidence>
<dbReference type="PRINTS" id="PR00081">
    <property type="entry name" value="GDHRDH"/>
</dbReference>
<dbReference type="Proteomes" id="UP001362999">
    <property type="component" value="Unassembled WGS sequence"/>
</dbReference>
<reference evidence="2 3" key="1">
    <citation type="journal article" date="2024" name="J Genomics">
        <title>Draft genome sequencing and assembly of Favolaschia claudopus CIRM-BRFM 2984 isolated from oak limbs.</title>
        <authorList>
            <person name="Navarro D."/>
            <person name="Drula E."/>
            <person name="Chaduli D."/>
            <person name="Cazenave R."/>
            <person name="Ahrendt S."/>
            <person name="Wang J."/>
            <person name="Lipzen A."/>
            <person name="Daum C."/>
            <person name="Barry K."/>
            <person name="Grigoriev I.V."/>
            <person name="Favel A."/>
            <person name="Rosso M.N."/>
            <person name="Martin F."/>
        </authorList>
    </citation>
    <scope>NUCLEOTIDE SEQUENCE [LARGE SCALE GENOMIC DNA]</scope>
    <source>
        <strain evidence="2 3">CIRM-BRFM 2984</strain>
    </source>
</reference>
<dbReference type="Pfam" id="PF00106">
    <property type="entry name" value="adh_short"/>
    <property type="match status" value="1"/>
</dbReference>
<proteinExistence type="predicted"/>
<protein>
    <submittedName>
        <fullName evidence="2">Uncharacterized protein</fullName>
    </submittedName>
</protein>
<dbReference type="PANTHER" id="PTHR43157">
    <property type="entry name" value="PHOSPHATIDYLINOSITOL-GLYCAN BIOSYNTHESIS CLASS F PROTEIN-RELATED"/>
    <property type="match status" value="1"/>
</dbReference>
<evidence type="ECO:0000313" key="2">
    <source>
        <dbReference type="EMBL" id="KAK7025040.1"/>
    </source>
</evidence>
<keyword evidence="3" id="KW-1185">Reference proteome</keyword>
<dbReference type="PANTHER" id="PTHR43157:SF31">
    <property type="entry name" value="PHOSPHATIDYLINOSITOL-GLYCAN BIOSYNTHESIS CLASS F PROTEIN"/>
    <property type="match status" value="1"/>
</dbReference>
<accession>A0AAW0BG72</accession>
<dbReference type="InterPro" id="IPR002347">
    <property type="entry name" value="SDR_fam"/>
</dbReference>
<organism evidence="2 3">
    <name type="scientific">Favolaschia claudopus</name>
    <dbReference type="NCBI Taxonomy" id="2862362"/>
    <lineage>
        <taxon>Eukaryota</taxon>
        <taxon>Fungi</taxon>
        <taxon>Dikarya</taxon>
        <taxon>Basidiomycota</taxon>
        <taxon>Agaricomycotina</taxon>
        <taxon>Agaricomycetes</taxon>
        <taxon>Agaricomycetidae</taxon>
        <taxon>Agaricales</taxon>
        <taxon>Marasmiineae</taxon>
        <taxon>Mycenaceae</taxon>
        <taxon>Favolaschia</taxon>
    </lineage>
</organism>
<gene>
    <name evidence="2" type="ORF">R3P38DRAFT_3316638</name>
</gene>
<name>A0AAW0BG72_9AGAR</name>
<sequence>MGQILSFASMFLRVQFFSRLEDSKADLTGRTYLVTGSNTGIGLQVAIHLARLNPALLILAVRDLGKGNAAKETVIAQTGFKGSIEVWELDMASFSSVRKFAERANSDLQRLDGAILNAGISSYQWGLTNDGWEKMLHVNGLSTGLLGVLLLPKLQATSKLSHPLPDKALPPHLTITGSEAMFLAKFAERSTPKSLEAMNDKDRFNMSDRYPTSKLFNFFTARELSKLPQAQGVVVNVVSPGLCVTEIAREFELPSAVIFLIHRIGFTAAQGALTLLYGVLRPTKPGAFVYACKVKEPPSWTKTPAGLSVQAKVWSEMTEVWREVAPEVANIL</sequence>
<dbReference type="EMBL" id="JAWWNJ010000034">
    <property type="protein sequence ID" value="KAK7025040.1"/>
    <property type="molecule type" value="Genomic_DNA"/>
</dbReference>
<dbReference type="GO" id="GO:0016491">
    <property type="term" value="F:oxidoreductase activity"/>
    <property type="evidence" value="ECO:0007669"/>
    <property type="project" value="UniProtKB-KW"/>
</dbReference>
<evidence type="ECO:0000313" key="3">
    <source>
        <dbReference type="Proteomes" id="UP001362999"/>
    </source>
</evidence>
<keyword evidence="1" id="KW-0560">Oxidoreductase</keyword>